<dbReference type="GO" id="GO:0003677">
    <property type="term" value="F:DNA binding"/>
    <property type="evidence" value="ECO:0007669"/>
    <property type="project" value="UniProtKB-KW"/>
</dbReference>
<dbReference type="InterPro" id="IPR036955">
    <property type="entry name" value="AP2/ERF_dom_sf"/>
</dbReference>
<name>A0AA38FMY2_TAXCH</name>
<dbReference type="GO" id="GO:0005634">
    <property type="term" value="C:nucleus"/>
    <property type="evidence" value="ECO:0007669"/>
    <property type="project" value="UniProtKB-SubCell"/>
</dbReference>
<dbReference type="FunFam" id="3.30.730.10:FF:000001">
    <property type="entry name" value="Ethylene-responsive transcription factor 2"/>
    <property type="match status" value="1"/>
</dbReference>
<evidence type="ECO:0000259" key="7">
    <source>
        <dbReference type="PROSITE" id="PS51032"/>
    </source>
</evidence>
<evidence type="ECO:0000313" key="8">
    <source>
        <dbReference type="EMBL" id="KAH9307269.1"/>
    </source>
</evidence>
<dbReference type="GO" id="GO:0003700">
    <property type="term" value="F:DNA-binding transcription factor activity"/>
    <property type="evidence" value="ECO:0007669"/>
    <property type="project" value="InterPro"/>
</dbReference>
<dbReference type="InterPro" id="IPR044808">
    <property type="entry name" value="ERF_plant"/>
</dbReference>
<comment type="caution">
    <text evidence="8">The sequence shown here is derived from an EMBL/GenBank/DDBJ whole genome shotgun (WGS) entry which is preliminary data.</text>
</comment>
<evidence type="ECO:0000256" key="3">
    <source>
        <dbReference type="ARBA" id="ARBA00023125"/>
    </source>
</evidence>
<evidence type="ECO:0000256" key="5">
    <source>
        <dbReference type="ARBA" id="ARBA00023242"/>
    </source>
</evidence>
<organism evidence="8 9">
    <name type="scientific">Taxus chinensis</name>
    <name type="common">Chinese yew</name>
    <name type="synonym">Taxus wallichiana var. chinensis</name>
    <dbReference type="NCBI Taxonomy" id="29808"/>
    <lineage>
        <taxon>Eukaryota</taxon>
        <taxon>Viridiplantae</taxon>
        <taxon>Streptophyta</taxon>
        <taxon>Embryophyta</taxon>
        <taxon>Tracheophyta</taxon>
        <taxon>Spermatophyta</taxon>
        <taxon>Pinopsida</taxon>
        <taxon>Pinidae</taxon>
        <taxon>Conifers II</taxon>
        <taxon>Cupressales</taxon>
        <taxon>Taxaceae</taxon>
        <taxon>Taxus</taxon>
    </lineage>
</organism>
<evidence type="ECO:0000256" key="1">
    <source>
        <dbReference type="ARBA" id="ARBA00004123"/>
    </source>
</evidence>
<dbReference type="PANTHER" id="PTHR31190:SF142">
    <property type="entry name" value="ETHYLENE-RESPONSIVE TRANSCRIPTION FACTOR RAP2-3"/>
    <property type="match status" value="1"/>
</dbReference>
<protein>
    <recommendedName>
        <fullName evidence="7">AP2/ERF domain-containing protein</fullName>
    </recommendedName>
</protein>
<dbReference type="Proteomes" id="UP000824469">
    <property type="component" value="Unassembled WGS sequence"/>
</dbReference>
<feature type="non-terminal residue" evidence="8">
    <location>
        <position position="219"/>
    </location>
</feature>
<dbReference type="Gene3D" id="3.30.730.10">
    <property type="entry name" value="AP2/ERF domain"/>
    <property type="match status" value="1"/>
</dbReference>
<dbReference type="SMART" id="SM00380">
    <property type="entry name" value="AP2"/>
    <property type="match status" value="1"/>
</dbReference>
<dbReference type="PANTHER" id="PTHR31190">
    <property type="entry name" value="DNA-BINDING DOMAIN"/>
    <property type="match status" value="1"/>
</dbReference>
<dbReference type="Pfam" id="PF00847">
    <property type="entry name" value="AP2"/>
    <property type="match status" value="1"/>
</dbReference>
<sequence length="219" mass="24393">ALIGADPVARGLASLGKKVSNHKDLPFPVFSIEKSSTQNTRVFVRNVMVKLKGEGRKRDHPYIGIRKRPWGKWAAEIRDSIKGMRVWLGTFNTAEEAARAYDAAARKVGRHNIKLNFPADKEKTQNQNTHKQSSNKVSINSSSMASKPDDVVQECTSTSTNASNEINGGIHVAADVSRHENFIYSLQKDSNWLNDINITNISEGFCGDLSFIDFEEPEF</sequence>
<keyword evidence="4" id="KW-0804">Transcription</keyword>
<feature type="region of interest" description="Disordered" evidence="6">
    <location>
        <begin position="118"/>
        <end position="149"/>
    </location>
</feature>
<feature type="compositionally biased region" description="Low complexity" evidence="6">
    <location>
        <begin position="134"/>
        <end position="146"/>
    </location>
</feature>
<dbReference type="AlphaFoldDB" id="A0AA38FMY2"/>
<keyword evidence="3" id="KW-0238">DNA-binding</keyword>
<dbReference type="GO" id="GO:0009873">
    <property type="term" value="P:ethylene-activated signaling pathway"/>
    <property type="evidence" value="ECO:0007669"/>
    <property type="project" value="InterPro"/>
</dbReference>
<dbReference type="InterPro" id="IPR016177">
    <property type="entry name" value="DNA-bd_dom_sf"/>
</dbReference>
<keyword evidence="5" id="KW-0539">Nucleus</keyword>
<reference evidence="8 9" key="1">
    <citation type="journal article" date="2021" name="Nat. Plants">
        <title>The Taxus genome provides insights into paclitaxel biosynthesis.</title>
        <authorList>
            <person name="Xiong X."/>
            <person name="Gou J."/>
            <person name="Liao Q."/>
            <person name="Li Y."/>
            <person name="Zhou Q."/>
            <person name="Bi G."/>
            <person name="Li C."/>
            <person name="Du R."/>
            <person name="Wang X."/>
            <person name="Sun T."/>
            <person name="Guo L."/>
            <person name="Liang H."/>
            <person name="Lu P."/>
            <person name="Wu Y."/>
            <person name="Zhang Z."/>
            <person name="Ro D.K."/>
            <person name="Shang Y."/>
            <person name="Huang S."/>
            <person name="Yan J."/>
        </authorList>
    </citation>
    <scope>NUCLEOTIDE SEQUENCE [LARGE SCALE GENOMIC DNA]</scope>
    <source>
        <strain evidence="8">Ta-2019</strain>
    </source>
</reference>
<dbReference type="CDD" id="cd00018">
    <property type="entry name" value="AP2"/>
    <property type="match status" value="1"/>
</dbReference>
<feature type="non-terminal residue" evidence="8">
    <location>
        <position position="1"/>
    </location>
</feature>
<feature type="domain" description="AP2/ERF" evidence="7">
    <location>
        <begin position="61"/>
        <end position="118"/>
    </location>
</feature>
<gene>
    <name evidence="8" type="ORF">KI387_035180</name>
</gene>
<dbReference type="PROSITE" id="PS51032">
    <property type="entry name" value="AP2_ERF"/>
    <property type="match status" value="1"/>
</dbReference>
<comment type="subcellular location">
    <subcellularLocation>
        <location evidence="1">Nucleus</location>
    </subcellularLocation>
</comment>
<evidence type="ECO:0000313" key="9">
    <source>
        <dbReference type="Proteomes" id="UP000824469"/>
    </source>
</evidence>
<keyword evidence="2" id="KW-0805">Transcription regulation</keyword>
<evidence type="ECO:0000256" key="4">
    <source>
        <dbReference type="ARBA" id="ARBA00023163"/>
    </source>
</evidence>
<dbReference type="PRINTS" id="PR00367">
    <property type="entry name" value="ETHRSPELEMNT"/>
</dbReference>
<evidence type="ECO:0000256" key="2">
    <source>
        <dbReference type="ARBA" id="ARBA00023015"/>
    </source>
</evidence>
<dbReference type="SUPFAM" id="SSF54171">
    <property type="entry name" value="DNA-binding domain"/>
    <property type="match status" value="1"/>
</dbReference>
<keyword evidence="9" id="KW-1185">Reference proteome</keyword>
<evidence type="ECO:0000256" key="6">
    <source>
        <dbReference type="SAM" id="MobiDB-lite"/>
    </source>
</evidence>
<dbReference type="InterPro" id="IPR001471">
    <property type="entry name" value="AP2/ERF_dom"/>
</dbReference>
<proteinExistence type="predicted"/>
<accession>A0AA38FMY2</accession>
<dbReference type="EMBL" id="JAHRHJ020000007">
    <property type="protein sequence ID" value="KAH9307269.1"/>
    <property type="molecule type" value="Genomic_DNA"/>
</dbReference>